<evidence type="ECO:0000313" key="5">
    <source>
        <dbReference type="EMBL" id="KKL51645.1"/>
    </source>
</evidence>
<feature type="non-terminal residue" evidence="5">
    <location>
        <position position="1"/>
    </location>
</feature>
<comment type="caution">
    <text evidence="5">The sequence shown here is derived from an EMBL/GenBank/DDBJ whole genome shotgun (WGS) entry which is preliminary data.</text>
</comment>
<dbReference type="Gene3D" id="3.40.50.720">
    <property type="entry name" value="NAD(P)-binding Rossmann-like Domain"/>
    <property type="match status" value="1"/>
</dbReference>
<evidence type="ECO:0000256" key="1">
    <source>
        <dbReference type="ARBA" id="ARBA00022448"/>
    </source>
</evidence>
<dbReference type="InterPro" id="IPR036291">
    <property type="entry name" value="NAD(P)-bd_dom_sf"/>
</dbReference>
<dbReference type="Pfam" id="PF02080">
    <property type="entry name" value="TrkA_C"/>
    <property type="match status" value="1"/>
</dbReference>
<dbReference type="Pfam" id="PF02254">
    <property type="entry name" value="TrkA_N"/>
    <property type="match status" value="1"/>
</dbReference>
<keyword evidence="1" id="KW-0813">Transport</keyword>
<dbReference type="PROSITE" id="PS51202">
    <property type="entry name" value="RCK_C"/>
    <property type="match status" value="1"/>
</dbReference>
<feature type="domain" description="RCK N-terminal" evidence="3">
    <location>
        <begin position="1"/>
        <end position="102"/>
    </location>
</feature>
<evidence type="ECO:0000259" key="3">
    <source>
        <dbReference type="PROSITE" id="PS51201"/>
    </source>
</evidence>
<proteinExistence type="predicted"/>
<dbReference type="SUPFAM" id="SSF116726">
    <property type="entry name" value="TrkA C-terminal domain-like"/>
    <property type="match status" value="1"/>
</dbReference>
<dbReference type="SUPFAM" id="SSF51735">
    <property type="entry name" value="NAD(P)-binding Rossmann-fold domains"/>
    <property type="match status" value="1"/>
</dbReference>
<dbReference type="GO" id="GO:0008324">
    <property type="term" value="F:monoatomic cation transmembrane transporter activity"/>
    <property type="evidence" value="ECO:0007669"/>
    <property type="project" value="InterPro"/>
</dbReference>
<organism evidence="5">
    <name type="scientific">marine sediment metagenome</name>
    <dbReference type="NCBI Taxonomy" id="412755"/>
    <lineage>
        <taxon>unclassified sequences</taxon>
        <taxon>metagenomes</taxon>
        <taxon>ecological metagenomes</taxon>
    </lineage>
</organism>
<dbReference type="GO" id="GO:0006813">
    <property type="term" value="P:potassium ion transport"/>
    <property type="evidence" value="ECO:0007669"/>
    <property type="project" value="InterPro"/>
</dbReference>
<dbReference type="PROSITE" id="PS51201">
    <property type="entry name" value="RCK_N"/>
    <property type="match status" value="1"/>
</dbReference>
<dbReference type="PANTHER" id="PTHR43833:SF5">
    <property type="entry name" value="TRK SYSTEM POTASSIUM UPTAKE PROTEIN TRKA"/>
    <property type="match status" value="1"/>
</dbReference>
<feature type="domain" description="RCK C-terminal" evidence="4">
    <location>
        <begin position="122"/>
        <end position="205"/>
    </location>
</feature>
<reference evidence="5" key="1">
    <citation type="journal article" date="2015" name="Nature">
        <title>Complex archaea that bridge the gap between prokaryotes and eukaryotes.</title>
        <authorList>
            <person name="Spang A."/>
            <person name="Saw J.H."/>
            <person name="Jorgensen S.L."/>
            <person name="Zaremba-Niedzwiedzka K."/>
            <person name="Martijn J."/>
            <person name="Lind A.E."/>
            <person name="van Eijk R."/>
            <person name="Schleper C."/>
            <person name="Guy L."/>
            <person name="Ettema T.J."/>
        </authorList>
    </citation>
    <scope>NUCLEOTIDE SEQUENCE</scope>
</reference>
<name>A0A0F9F314_9ZZZZ</name>
<gene>
    <name evidence="5" type="ORF">LCGC14_2293410</name>
</gene>
<dbReference type="Gene3D" id="3.30.70.1450">
    <property type="entry name" value="Regulator of K+ conductance, C-terminal domain"/>
    <property type="match status" value="1"/>
</dbReference>
<dbReference type="PANTHER" id="PTHR43833">
    <property type="entry name" value="POTASSIUM CHANNEL PROTEIN 2-RELATED-RELATED"/>
    <property type="match status" value="1"/>
</dbReference>
<dbReference type="InterPro" id="IPR003148">
    <property type="entry name" value="RCK_N"/>
</dbReference>
<dbReference type="InterPro" id="IPR006037">
    <property type="entry name" value="RCK_C"/>
</dbReference>
<dbReference type="EMBL" id="LAZR01032173">
    <property type="protein sequence ID" value="KKL51645.1"/>
    <property type="molecule type" value="Genomic_DNA"/>
</dbReference>
<dbReference type="InterPro" id="IPR050721">
    <property type="entry name" value="Trk_Ktr_HKT_K-transport"/>
</dbReference>
<sequence length="208" mass="23432">AQDLKNLAETINFIDPNIDHAKKAASILKGLDVITGDCTNADIFQEIRVKNADFFISVVEDDDDNIMSCLLAKAEGARKVIAVRNDQRYVDLFLSLGVDHIINPQNISIQKIIEDIKAVPIENHLKLKNGGIEVMRFRAGRNSRIIKKPLRDLQGLFKRSIIVGIILRDNDIFIPGGDTLINEDDEVFVLYNSENTKFVHKLFESSML</sequence>
<dbReference type="AlphaFoldDB" id="A0A0F9F314"/>
<accession>A0A0F9F314</accession>
<protein>
    <submittedName>
        <fullName evidence="5">Uncharacterized protein</fullName>
    </submittedName>
</protein>
<dbReference type="InterPro" id="IPR036721">
    <property type="entry name" value="RCK_C_sf"/>
</dbReference>
<evidence type="ECO:0000259" key="4">
    <source>
        <dbReference type="PROSITE" id="PS51202"/>
    </source>
</evidence>
<keyword evidence="2" id="KW-0406">Ion transport</keyword>
<evidence type="ECO:0000256" key="2">
    <source>
        <dbReference type="ARBA" id="ARBA00023065"/>
    </source>
</evidence>